<sequence length="128" mass="14475">MRIESKEVQISKSPAEFFELMSDLKNMKLVMPASVERFESDAETFVFGLKGMPDVRLLIDEVNPPGLLKFKAASSKLDFTLSTILEENEAGAKVKYLFEGNFNPMMKMMVERPLTRFIEDLSASTAEL</sequence>
<dbReference type="CDD" id="cd07812">
    <property type="entry name" value="SRPBCC"/>
    <property type="match status" value="1"/>
</dbReference>
<keyword evidence="2" id="KW-1185">Reference proteome</keyword>
<proteinExistence type="predicted"/>
<gene>
    <name evidence="1" type="ORF">H4K34_03580</name>
</gene>
<dbReference type="AlphaFoldDB" id="A0A7H0VGT6"/>
<dbReference type="RefSeq" id="WP_210759461.1">
    <property type="nucleotide sequence ID" value="NZ_CP060139.1"/>
</dbReference>
<accession>A0A7H0VGT6</accession>
<organism evidence="1 2">
    <name type="scientific">Croceimicrobium hydrocarbonivorans</name>
    <dbReference type="NCBI Taxonomy" id="2761580"/>
    <lineage>
        <taxon>Bacteria</taxon>
        <taxon>Pseudomonadati</taxon>
        <taxon>Bacteroidota</taxon>
        <taxon>Flavobacteriia</taxon>
        <taxon>Flavobacteriales</taxon>
        <taxon>Owenweeksiaceae</taxon>
        <taxon>Croceimicrobium</taxon>
    </lineage>
</organism>
<evidence type="ECO:0000313" key="1">
    <source>
        <dbReference type="EMBL" id="QNR24934.1"/>
    </source>
</evidence>
<reference evidence="1 2" key="1">
    <citation type="submission" date="2020-08" db="EMBL/GenBank/DDBJ databases">
        <title>Croceimicrobium hydrocarbonivorans gen. nov., sp. nov., a novel marine bacterium isolated from a bacterial consortium that degrades polyethylene terephthalate.</title>
        <authorList>
            <person name="Liu R."/>
        </authorList>
    </citation>
    <scope>NUCLEOTIDE SEQUENCE [LARGE SCALE GENOMIC DNA]</scope>
    <source>
        <strain evidence="1 2">A20-9</strain>
    </source>
</reference>
<protein>
    <submittedName>
        <fullName evidence="1">SRPBCC family protein</fullName>
    </submittedName>
</protein>
<dbReference type="Gene3D" id="3.30.530.20">
    <property type="match status" value="1"/>
</dbReference>
<dbReference type="SUPFAM" id="SSF55961">
    <property type="entry name" value="Bet v1-like"/>
    <property type="match status" value="1"/>
</dbReference>
<dbReference type="KEGG" id="chyd:H4K34_03580"/>
<name>A0A7H0VGT6_9FLAO</name>
<dbReference type="EMBL" id="CP060139">
    <property type="protein sequence ID" value="QNR24934.1"/>
    <property type="molecule type" value="Genomic_DNA"/>
</dbReference>
<evidence type="ECO:0000313" key="2">
    <source>
        <dbReference type="Proteomes" id="UP000516305"/>
    </source>
</evidence>
<dbReference type="InterPro" id="IPR023393">
    <property type="entry name" value="START-like_dom_sf"/>
</dbReference>
<dbReference type="Proteomes" id="UP000516305">
    <property type="component" value="Chromosome"/>
</dbReference>